<dbReference type="Proteomes" id="UP001156856">
    <property type="component" value="Unassembled WGS sequence"/>
</dbReference>
<evidence type="ECO:0000313" key="4">
    <source>
        <dbReference type="Proteomes" id="UP001156856"/>
    </source>
</evidence>
<gene>
    <name evidence="2" type="ORF">GCM10007888_45400</name>
    <name evidence="1" type="ORF">MOX02_51290</name>
</gene>
<evidence type="ECO:0000313" key="2">
    <source>
        <dbReference type="EMBL" id="GLS66158.1"/>
    </source>
</evidence>
<dbReference type="Proteomes" id="UP000321960">
    <property type="component" value="Unassembled WGS sequence"/>
</dbReference>
<reference evidence="4" key="2">
    <citation type="journal article" date="2019" name="Int. J. Syst. Evol. Microbiol.">
        <title>The Global Catalogue of Microorganisms (GCM) 10K type strain sequencing project: providing services to taxonomists for standard genome sequencing and annotation.</title>
        <authorList>
            <consortium name="The Broad Institute Genomics Platform"/>
            <consortium name="The Broad Institute Genome Sequencing Center for Infectious Disease"/>
            <person name="Wu L."/>
            <person name="Ma J."/>
        </authorList>
    </citation>
    <scope>NUCLEOTIDE SEQUENCE [LARGE SCALE GENOMIC DNA]</scope>
    <source>
        <strain evidence="4">NBRC 107715</strain>
    </source>
</reference>
<proteinExistence type="predicted"/>
<sequence>MRWGGAAFLLAGPAFADETCQSPYMAKITGVEGFVEKSGGAAGPHSAYALPGRMLIPSLSNKDGTGRAALVECSNDSEYIATHCGFKTSTTSSSASKRALQICRRPSIQATSSHPPKLGWFLGMPRQGQSTCHIFDTQTQRRNKLEKL</sequence>
<dbReference type="AlphaFoldDB" id="A0A512JAZ1"/>
<reference evidence="2" key="1">
    <citation type="journal article" date="2014" name="Int. J. Syst. Evol. Microbiol.">
        <title>Complete genome of a new Firmicutes species belonging to the dominant human colonic microbiota ('Ruminococcus bicirculans') reveals two chromosomes and a selective capacity to utilize plant glucans.</title>
        <authorList>
            <consortium name="NISC Comparative Sequencing Program"/>
            <person name="Wegmann U."/>
            <person name="Louis P."/>
            <person name="Goesmann A."/>
            <person name="Henrissat B."/>
            <person name="Duncan S.H."/>
            <person name="Flint H.J."/>
        </authorList>
    </citation>
    <scope>NUCLEOTIDE SEQUENCE</scope>
    <source>
        <strain evidence="2">NBRC 107715</strain>
    </source>
</reference>
<reference evidence="1 3" key="3">
    <citation type="submission" date="2019-07" db="EMBL/GenBank/DDBJ databases">
        <title>Whole genome shotgun sequence of Methylobacterium oxalidis NBRC 107715.</title>
        <authorList>
            <person name="Hosoyama A."/>
            <person name="Uohara A."/>
            <person name="Ohji S."/>
            <person name="Ichikawa N."/>
        </authorList>
    </citation>
    <scope>NUCLEOTIDE SEQUENCE [LARGE SCALE GENOMIC DNA]</scope>
    <source>
        <strain evidence="1 3">NBRC 107715</strain>
    </source>
</reference>
<organism evidence="1 3">
    <name type="scientific">Methylobacterium oxalidis</name>
    <dbReference type="NCBI Taxonomy" id="944322"/>
    <lineage>
        <taxon>Bacteria</taxon>
        <taxon>Pseudomonadati</taxon>
        <taxon>Pseudomonadota</taxon>
        <taxon>Alphaproteobacteria</taxon>
        <taxon>Hyphomicrobiales</taxon>
        <taxon>Methylobacteriaceae</taxon>
        <taxon>Methylobacterium</taxon>
    </lineage>
</organism>
<evidence type="ECO:0000313" key="3">
    <source>
        <dbReference type="Proteomes" id="UP000321960"/>
    </source>
</evidence>
<comment type="caution">
    <text evidence="1">The sequence shown here is derived from an EMBL/GenBank/DDBJ whole genome shotgun (WGS) entry which is preliminary data.</text>
</comment>
<name>A0A512JAZ1_9HYPH</name>
<reference evidence="2" key="4">
    <citation type="submission" date="2023-01" db="EMBL/GenBank/DDBJ databases">
        <title>Draft genome sequence of Methylobacterium oxalidis strain NBRC 107715.</title>
        <authorList>
            <person name="Sun Q."/>
            <person name="Mori K."/>
        </authorList>
    </citation>
    <scope>NUCLEOTIDE SEQUENCE</scope>
    <source>
        <strain evidence="2">NBRC 107715</strain>
    </source>
</reference>
<evidence type="ECO:0000313" key="1">
    <source>
        <dbReference type="EMBL" id="GEP07091.1"/>
    </source>
</evidence>
<dbReference type="EMBL" id="BSPK01000097">
    <property type="protein sequence ID" value="GLS66158.1"/>
    <property type="molecule type" value="Genomic_DNA"/>
</dbReference>
<protein>
    <submittedName>
        <fullName evidence="1">Uncharacterized protein</fullName>
    </submittedName>
</protein>
<keyword evidence="4" id="KW-1185">Reference proteome</keyword>
<dbReference type="EMBL" id="BJZU01000136">
    <property type="protein sequence ID" value="GEP07091.1"/>
    <property type="molecule type" value="Genomic_DNA"/>
</dbReference>
<accession>A0A512JAZ1</accession>